<dbReference type="InterPro" id="IPR041588">
    <property type="entry name" value="Integrase_H2C2"/>
</dbReference>
<dbReference type="PANTHER" id="PTHR47266">
    <property type="entry name" value="ENDONUCLEASE-RELATED"/>
    <property type="match status" value="1"/>
</dbReference>
<accession>A0A1U7Y837</accession>
<gene>
    <name evidence="3" type="primary">LOC104242113</name>
</gene>
<protein>
    <submittedName>
        <fullName evidence="3">Uncharacterized protein LOC104242113</fullName>
    </submittedName>
</protein>
<dbReference type="Gene3D" id="1.10.340.70">
    <property type="match status" value="1"/>
</dbReference>
<dbReference type="RefSeq" id="XP_009795414.1">
    <property type="nucleotide sequence ID" value="XM_009797112.1"/>
</dbReference>
<reference evidence="3" key="2">
    <citation type="submission" date="2025-08" db="UniProtKB">
        <authorList>
            <consortium name="RefSeq"/>
        </authorList>
    </citation>
    <scope>IDENTIFICATION</scope>
    <source>
        <tissue evidence="3">Leaf</tissue>
    </source>
</reference>
<dbReference type="Pfam" id="PF17921">
    <property type="entry name" value="Integrase_H2C2"/>
    <property type="match status" value="1"/>
</dbReference>
<proteinExistence type="predicted"/>
<dbReference type="OrthoDB" id="1226522at2759"/>
<dbReference type="InterPro" id="IPR052160">
    <property type="entry name" value="Gypsy_RT_Integrase-like"/>
</dbReference>
<evidence type="ECO:0000259" key="1">
    <source>
        <dbReference type="Pfam" id="PF17921"/>
    </source>
</evidence>
<evidence type="ECO:0000313" key="2">
    <source>
        <dbReference type="Proteomes" id="UP000189701"/>
    </source>
</evidence>
<organism evidence="2 3">
    <name type="scientific">Nicotiana sylvestris</name>
    <name type="common">Wood tobacco</name>
    <name type="synonym">South American tobacco</name>
    <dbReference type="NCBI Taxonomy" id="4096"/>
    <lineage>
        <taxon>Eukaryota</taxon>
        <taxon>Viridiplantae</taxon>
        <taxon>Streptophyta</taxon>
        <taxon>Embryophyta</taxon>
        <taxon>Tracheophyta</taxon>
        <taxon>Spermatophyta</taxon>
        <taxon>Magnoliopsida</taxon>
        <taxon>eudicotyledons</taxon>
        <taxon>Gunneridae</taxon>
        <taxon>Pentapetalae</taxon>
        <taxon>asterids</taxon>
        <taxon>lamiids</taxon>
        <taxon>Solanales</taxon>
        <taxon>Solanaceae</taxon>
        <taxon>Nicotianoideae</taxon>
        <taxon>Nicotianeae</taxon>
        <taxon>Nicotiana</taxon>
    </lineage>
</organism>
<keyword evidence="2" id="KW-1185">Reference proteome</keyword>
<sequence length="204" mass="23031">MGSLAHFEAYQRPLAREVHQLSSLGVRLADSIEGGIIVHNRAESSLVAEVKEKQYNDPLLAQLKEEIYELKTTTFSSSMDDGTLRYQGCLCVLDIDDLRGRIMVEAYTSKYSVHPGSTKMYHDLKGIYWWNNMKKDVADFLAKCPNCQQVKAEHQRLGAGFAFAKIGLHLQTLAIAFPKILSQLRQQQDSLIFAFAKVVSQLQH</sequence>
<reference evidence="2" key="1">
    <citation type="journal article" date="2013" name="Genome Biol.">
        <title>Reference genomes and transcriptomes of Nicotiana sylvestris and Nicotiana tomentosiformis.</title>
        <authorList>
            <person name="Sierro N."/>
            <person name="Battey J.N."/>
            <person name="Ouadi S."/>
            <person name="Bovet L."/>
            <person name="Goepfert S."/>
            <person name="Bakaher N."/>
            <person name="Peitsch M.C."/>
            <person name="Ivanov N.V."/>
        </authorList>
    </citation>
    <scope>NUCLEOTIDE SEQUENCE [LARGE SCALE GENOMIC DNA]</scope>
</reference>
<dbReference type="AlphaFoldDB" id="A0A1U7Y837"/>
<feature type="domain" description="Integrase zinc-binding" evidence="1">
    <location>
        <begin position="97"/>
        <end position="152"/>
    </location>
</feature>
<dbReference type="eggNOG" id="KOG0017">
    <property type="taxonomic scope" value="Eukaryota"/>
</dbReference>
<evidence type="ECO:0000313" key="3">
    <source>
        <dbReference type="RefSeq" id="XP_009795414.1"/>
    </source>
</evidence>
<name>A0A1U7Y837_NICSY</name>
<dbReference type="Proteomes" id="UP000189701">
    <property type="component" value="Unplaced"/>
</dbReference>